<dbReference type="GeneID" id="63783359"/>
<feature type="signal peptide" evidence="2">
    <location>
        <begin position="1"/>
        <end position="19"/>
    </location>
</feature>
<feature type="region of interest" description="Disordered" evidence="1">
    <location>
        <begin position="157"/>
        <end position="184"/>
    </location>
</feature>
<dbReference type="EMBL" id="MCFI01000006">
    <property type="protein sequence ID" value="ORY84442.1"/>
    <property type="molecule type" value="Genomic_DNA"/>
</dbReference>
<name>A0A1Y2FKD5_PROLT</name>
<dbReference type="RefSeq" id="XP_040726460.1">
    <property type="nucleotide sequence ID" value="XM_040866760.1"/>
</dbReference>
<evidence type="ECO:0000313" key="3">
    <source>
        <dbReference type="EMBL" id="ORY84442.1"/>
    </source>
</evidence>
<accession>A0A1Y2FKD5</accession>
<keyword evidence="4" id="KW-1185">Reference proteome</keyword>
<organism evidence="3 4">
    <name type="scientific">Protomyces lactucae-debilis</name>
    <dbReference type="NCBI Taxonomy" id="2754530"/>
    <lineage>
        <taxon>Eukaryota</taxon>
        <taxon>Fungi</taxon>
        <taxon>Dikarya</taxon>
        <taxon>Ascomycota</taxon>
        <taxon>Taphrinomycotina</taxon>
        <taxon>Taphrinomycetes</taxon>
        <taxon>Taphrinales</taxon>
        <taxon>Protomycetaceae</taxon>
        <taxon>Protomyces</taxon>
    </lineage>
</organism>
<dbReference type="Proteomes" id="UP000193685">
    <property type="component" value="Unassembled WGS sequence"/>
</dbReference>
<keyword evidence="2" id="KW-0732">Signal</keyword>
<sequence>MGLIWILLLLSCALHEALSHEGMQIAIIARRTIALSNKSSGKKWCESLTIDSLPHEFASDATLLLNLVAKSNDLCLQPKVKDAGASTFPISWSRREHGKIFYFPLWDDGAGTCTIPTGAVVIWRARTSDKVQFKRSDGTTYDCGMVGIGRRSEKTEELVASRTPSYRSPPGGRLGPARRHHSLL</sequence>
<proteinExistence type="predicted"/>
<gene>
    <name evidence="3" type="ORF">BCR37DRAFT_267135</name>
</gene>
<evidence type="ECO:0000313" key="4">
    <source>
        <dbReference type="Proteomes" id="UP000193685"/>
    </source>
</evidence>
<evidence type="ECO:0000256" key="1">
    <source>
        <dbReference type="SAM" id="MobiDB-lite"/>
    </source>
</evidence>
<feature type="chain" id="PRO_5013322407" evidence="2">
    <location>
        <begin position="20"/>
        <end position="184"/>
    </location>
</feature>
<protein>
    <submittedName>
        <fullName evidence="3">Uncharacterized protein</fullName>
    </submittedName>
</protein>
<evidence type="ECO:0000256" key="2">
    <source>
        <dbReference type="SAM" id="SignalP"/>
    </source>
</evidence>
<comment type="caution">
    <text evidence="3">The sequence shown here is derived from an EMBL/GenBank/DDBJ whole genome shotgun (WGS) entry which is preliminary data.</text>
</comment>
<dbReference type="AlphaFoldDB" id="A0A1Y2FKD5"/>
<reference evidence="3 4" key="1">
    <citation type="submission" date="2016-07" db="EMBL/GenBank/DDBJ databases">
        <title>Pervasive Adenine N6-methylation of Active Genes in Fungi.</title>
        <authorList>
            <consortium name="DOE Joint Genome Institute"/>
            <person name="Mondo S.J."/>
            <person name="Dannebaum R.O."/>
            <person name="Kuo R.C."/>
            <person name="Labutti K."/>
            <person name="Haridas S."/>
            <person name="Kuo A."/>
            <person name="Salamov A."/>
            <person name="Ahrendt S.R."/>
            <person name="Lipzen A."/>
            <person name="Sullivan W."/>
            <person name="Andreopoulos W.B."/>
            <person name="Clum A."/>
            <person name="Lindquist E."/>
            <person name="Daum C."/>
            <person name="Ramamoorthy G.K."/>
            <person name="Gryganskyi A."/>
            <person name="Culley D."/>
            <person name="Magnuson J.K."/>
            <person name="James T.Y."/>
            <person name="O'Malley M.A."/>
            <person name="Stajich J.E."/>
            <person name="Spatafora J.W."/>
            <person name="Visel A."/>
            <person name="Grigoriev I.V."/>
        </authorList>
    </citation>
    <scope>NUCLEOTIDE SEQUENCE [LARGE SCALE GENOMIC DNA]</scope>
    <source>
        <strain evidence="3 4">12-1054</strain>
    </source>
</reference>